<evidence type="ECO:0000313" key="2">
    <source>
        <dbReference type="Proteomes" id="UP000789525"/>
    </source>
</evidence>
<organism evidence="1 2">
    <name type="scientific">Acaulospora colombiana</name>
    <dbReference type="NCBI Taxonomy" id="27376"/>
    <lineage>
        <taxon>Eukaryota</taxon>
        <taxon>Fungi</taxon>
        <taxon>Fungi incertae sedis</taxon>
        <taxon>Mucoromycota</taxon>
        <taxon>Glomeromycotina</taxon>
        <taxon>Glomeromycetes</taxon>
        <taxon>Diversisporales</taxon>
        <taxon>Acaulosporaceae</taxon>
        <taxon>Acaulospora</taxon>
    </lineage>
</organism>
<gene>
    <name evidence="1" type="ORF">ACOLOM_LOCUS8488</name>
</gene>
<protein>
    <submittedName>
        <fullName evidence="1">2704_t:CDS:1</fullName>
    </submittedName>
</protein>
<name>A0ACA9NP70_9GLOM</name>
<accession>A0ACA9NP70</accession>
<reference evidence="1" key="1">
    <citation type="submission" date="2021-06" db="EMBL/GenBank/DDBJ databases">
        <authorList>
            <person name="Kallberg Y."/>
            <person name="Tangrot J."/>
            <person name="Rosling A."/>
        </authorList>
    </citation>
    <scope>NUCLEOTIDE SEQUENCE</scope>
    <source>
        <strain evidence="1">CL356</strain>
    </source>
</reference>
<evidence type="ECO:0000313" key="1">
    <source>
        <dbReference type="EMBL" id="CAG8658114.1"/>
    </source>
</evidence>
<dbReference type="Proteomes" id="UP000789525">
    <property type="component" value="Unassembled WGS sequence"/>
</dbReference>
<keyword evidence="2" id="KW-1185">Reference proteome</keyword>
<proteinExistence type="predicted"/>
<sequence>MPRDSVLSQSNRISLNVNLPQLVVIGSQSSGKSSLFEGITRLGLPRSSGTCTRGTKRGTTWRCRIGLKYEFQVSGERLPHPRLETFGEDIFDPYDVPERISRAQAAILRPDVDWRNFLESGQYETSSDFSFNSVTVEIEGPEVEDLTFVDLPGIIAADPEGQPGLKERVRGMALAYVQKEESLILLVYQCDQDDLTQGAVELAKECDPQGNRTIVVLTKPDLPTLRSTAQVLMAPWKQRFRESENWFVVRQPDGNYINQFDPNAWGVAREEEEIFFREKWQEEWNDQSLQSRLGTKNLRNYLPAKSIPAHFVAIEGNRERPAQSSIAEEGSSQGYGPSIGHAVHAWIHSSRHMSIISTPDLSVRP</sequence>
<dbReference type="EMBL" id="CAJVPT010022028">
    <property type="protein sequence ID" value="CAG8658114.1"/>
    <property type="molecule type" value="Genomic_DNA"/>
</dbReference>
<comment type="caution">
    <text evidence="1">The sequence shown here is derived from an EMBL/GenBank/DDBJ whole genome shotgun (WGS) entry which is preliminary data.</text>
</comment>
<feature type="non-terminal residue" evidence="1">
    <location>
        <position position="365"/>
    </location>
</feature>